<accession>A0ACA9Y404</accession>
<organism evidence="1 2">
    <name type="scientific">[Candida] jaroonii</name>
    <dbReference type="NCBI Taxonomy" id="467808"/>
    <lineage>
        <taxon>Eukaryota</taxon>
        <taxon>Fungi</taxon>
        <taxon>Dikarya</taxon>
        <taxon>Ascomycota</taxon>
        <taxon>Saccharomycotina</taxon>
        <taxon>Pichiomycetes</taxon>
        <taxon>Debaryomycetaceae</taxon>
        <taxon>Yamadazyma</taxon>
    </lineage>
</organism>
<gene>
    <name evidence="1" type="ORF">CLIB1444_02S14422</name>
</gene>
<keyword evidence="2" id="KW-1185">Reference proteome</keyword>
<evidence type="ECO:0000313" key="1">
    <source>
        <dbReference type="EMBL" id="CAH6719694.1"/>
    </source>
</evidence>
<dbReference type="EMBL" id="CALSDN010000002">
    <property type="protein sequence ID" value="CAH6719694.1"/>
    <property type="molecule type" value="Genomic_DNA"/>
</dbReference>
<comment type="caution">
    <text evidence="1">The sequence shown here is derived from an EMBL/GenBank/DDBJ whole genome shotgun (WGS) entry which is preliminary data.</text>
</comment>
<dbReference type="Proteomes" id="UP001152531">
    <property type="component" value="Unassembled WGS sequence"/>
</dbReference>
<protein>
    <submittedName>
        <fullName evidence="1">Vacuolar protein sorting-associated protein 55</fullName>
    </submittedName>
</protein>
<sequence>MNPLNKIIFLSAFLATGFLLILLSGALFNNWTTLWIIFIYLIAPLPNLIASSIENSRDDFLTFSNDHGNNPTSIQEFCRFITGVIVISGIGLPTVLFRCKIIEFGSMLMSIIGGLIVYVDIIIFIWFFSEEEEENDDFNF</sequence>
<reference evidence="1" key="1">
    <citation type="submission" date="2022-06" db="EMBL/GenBank/DDBJ databases">
        <authorList>
            <person name="Legras J.-L."/>
            <person name="Devillers H."/>
            <person name="Grondin C."/>
        </authorList>
    </citation>
    <scope>NUCLEOTIDE SEQUENCE</scope>
    <source>
        <strain evidence="1">CLIB 1444</strain>
    </source>
</reference>
<name>A0ACA9Y404_9ASCO</name>
<evidence type="ECO:0000313" key="2">
    <source>
        <dbReference type="Proteomes" id="UP001152531"/>
    </source>
</evidence>
<proteinExistence type="predicted"/>